<dbReference type="PANTHER" id="PTHR12196">
    <property type="entry name" value="DOMAIN OF UNKNOWN FUNCTION 71 DUF71 -CONTAINING PROTEIN"/>
    <property type="match status" value="1"/>
</dbReference>
<dbReference type="STRING" id="702745.SAMN05421818_11548"/>
<dbReference type="InterPro" id="IPR014729">
    <property type="entry name" value="Rossmann-like_a/b/a_fold"/>
</dbReference>
<dbReference type="EMBL" id="FNDQ01000015">
    <property type="protein sequence ID" value="SDH79061.1"/>
    <property type="molecule type" value="Genomic_DNA"/>
</dbReference>
<feature type="domain" description="Diphthamide synthase" evidence="1">
    <location>
        <begin position="7"/>
        <end position="203"/>
    </location>
</feature>
<evidence type="ECO:0000259" key="1">
    <source>
        <dbReference type="Pfam" id="PF01902"/>
    </source>
</evidence>
<dbReference type="Gene3D" id="3.90.1490.10">
    <property type="entry name" value="putative n-type atp pyrophosphatase, domain 2"/>
    <property type="match status" value="1"/>
</dbReference>
<dbReference type="Gene3D" id="3.40.50.620">
    <property type="entry name" value="HUPs"/>
    <property type="match status" value="1"/>
</dbReference>
<gene>
    <name evidence="2" type="ORF">SAMN05421818_11548</name>
</gene>
<evidence type="ECO:0000313" key="3">
    <source>
        <dbReference type="Proteomes" id="UP000243588"/>
    </source>
</evidence>
<evidence type="ECO:0000313" key="2">
    <source>
        <dbReference type="EMBL" id="SDH79061.1"/>
    </source>
</evidence>
<reference evidence="3" key="1">
    <citation type="submission" date="2016-10" db="EMBL/GenBank/DDBJ databases">
        <authorList>
            <person name="Varghese N."/>
            <person name="Submissions S."/>
        </authorList>
    </citation>
    <scope>NUCLEOTIDE SEQUENCE [LARGE SCALE GENOMIC DNA]</scope>
    <source>
        <strain evidence="3">DSM 23313</strain>
    </source>
</reference>
<dbReference type="Proteomes" id="UP000243588">
    <property type="component" value="Unassembled WGS sequence"/>
</dbReference>
<sequence>MDSKAFLNWSTGKDAAYALYTLQSTKEYNVIRLMTTVNKSFGRVSMHGIREEVLYRQAASLGLPIDIVYLTETLSLHEYETIITKQLIVYKSEGICNSVYGDILLEDLKIFREQQLQRLAIQGVFPLWNMNTKLLVEEMVNVGIKAIVVCVNEQFLDKSFVGRIVDHQFIADLPEGVDPCGENGEFHTFVFDGPMFQKRVPFEIGEIVYKTYDAPKQCNQEEIHHYGFWFLDIL</sequence>
<protein>
    <submittedName>
        <fullName evidence="2">MJ0570-related uncharacterized domain-containing protein</fullName>
    </submittedName>
</protein>
<name>A0A1G8FA86_9FLAO</name>
<dbReference type="SUPFAM" id="SSF52402">
    <property type="entry name" value="Adenine nucleotide alpha hydrolases-like"/>
    <property type="match status" value="1"/>
</dbReference>
<proteinExistence type="predicted"/>
<dbReference type="GO" id="GO:0017178">
    <property type="term" value="F:diphthine-ammonia ligase activity"/>
    <property type="evidence" value="ECO:0007669"/>
    <property type="project" value="TreeGrafter"/>
</dbReference>
<dbReference type="AlphaFoldDB" id="A0A1G8FA86"/>
<dbReference type="InterPro" id="IPR002761">
    <property type="entry name" value="Diphthami_syn_dom"/>
</dbReference>
<keyword evidence="3" id="KW-1185">Reference proteome</keyword>
<dbReference type="InterPro" id="IPR030662">
    <property type="entry name" value="DPH6/MJ0570"/>
</dbReference>
<dbReference type="RefSeq" id="WP_090409422.1">
    <property type="nucleotide sequence ID" value="NZ_FNDQ01000015.1"/>
</dbReference>
<dbReference type="PANTHER" id="PTHR12196:SF2">
    <property type="entry name" value="DIPHTHINE--AMMONIA LIGASE"/>
    <property type="match status" value="1"/>
</dbReference>
<dbReference type="CDD" id="cd01994">
    <property type="entry name" value="AANH_PF0828-like"/>
    <property type="match status" value="1"/>
</dbReference>
<dbReference type="Pfam" id="PF01902">
    <property type="entry name" value="Diphthami_syn_2"/>
    <property type="match status" value="1"/>
</dbReference>
<organism evidence="2 3">
    <name type="scientific">Myroides phaeus</name>
    <dbReference type="NCBI Taxonomy" id="702745"/>
    <lineage>
        <taxon>Bacteria</taxon>
        <taxon>Pseudomonadati</taxon>
        <taxon>Bacteroidota</taxon>
        <taxon>Flavobacteriia</taxon>
        <taxon>Flavobacteriales</taxon>
        <taxon>Flavobacteriaceae</taxon>
        <taxon>Myroides</taxon>
    </lineage>
</organism>
<dbReference type="GO" id="GO:0017183">
    <property type="term" value="P:protein histidyl modification to diphthamide"/>
    <property type="evidence" value="ECO:0007669"/>
    <property type="project" value="TreeGrafter"/>
</dbReference>
<accession>A0A1G8FA86</accession>